<evidence type="ECO:0000313" key="16">
    <source>
        <dbReference type="EMBL" id="CAF0876109.1"/>
    </source>
</evidence>
<dbReference type="AlphaFoldDB" id="A0A813XP58"/>
<evidence type="ECO:0000256" key="6">
    <source>
        <dbReference type="ARBA" id="ARBA00022759"/>
    </source>
</evidence>
<dbReference type="GO" id="GO:0003887">
    <property type="term" value="F:DNA-directed DNA polymerase activity"/>
    <property type="evidence" value="ECO:0007669"/>
    <property type="project" value="UniProtKB-KW"/>
</dbReference>
<evidence type="ECO:0000256" key="2">
    <source>
        <dbReference type="ARBA" id="ARBA00022670"/>
    </source>
</evidence>
<dbReference type="InterPro" id="IPR039537">
    <property type="entry name" value="Retrotran_Ty1/copia-like"/>
</dbReference>
<dbReference type="GO" id="GO:0046872">
    <property type="term" value="F:metal ion binding"/>
    <property type="evidence" value="ECO:0007669"/>
    <property type="project" value="UniProtKB-KW"/>
</dbReference>
<dbReference type="GO" id="GO:0008233">
    <property type="term" value="F:peptidase activity"/>
    <property type="evidence" value="ECO:0007669"/>
    <property type="project" value="UniProtKB-KW"/>
</dbReference>
<evidence type="ECO:0000256" key="8">
    <source>
        <dbReference type="ARBA" id="ARBA00022840"/>
    </source>
</evidence>
<dbReference type="Pfam" id="PF22936">
    <property type="entry name" value="Pol_BBD"/>
    <property type="match status" value="1"/>
</dbReference>
<keyword evidence="12" id="KW-0808">Transferase</keyword>
<evidence type="ECO:0000256" key="9">
    <source>
        <dbReference type="ARBA" id="ARBA00022842"/>
    </source>
</evidence>
<keyword evidence="9" id="KW-0460">Magnesium</keyword>
<evidence type="ECO:0000256" key="3">
    <source>
        <dbReference type="ARBA" id="ARBA00022722"/>
    </source>
</evidence>
<comment type="function">
    <text evidence="1">The aspartyl protease (PR) mediates the proteolytic cleavages of the Gag and Gag-Pol polyproteins after assembly of the VLP.</text>
</comment>
<feature type="domain" description="Retroviral polymerase SH3-like" evidence="15">
    <location>
        <begin position="148"/>
        <end position="201"/>
    </location>
</feature>
<dbReference type="EMBL" id="CAJNOC010001582">
    <property type="protein sequence ID" value="CAF0876109.1"/>
    <property type="molecule type" value="Genomic_DNA"/>
</dbReference>
<keyword evidence="11" id="KW-0695">RNA-directed DNA polymerase</keyword>
<dbReference type="OrthoDB" id="8058138at2759"/>
<evidence type="ECO:0000256" key="4">
    <source>
        <dbReference type="ARBA" id="ARBA00022723"/>
    </source>
</evidence>
<keyword evidence="3" id="KW-0540">Nuclease</keyword>
<dbReference type="InterPro" id="IPR057670">
    <property type="entry name" value="SH3_retrovirus"/>
</dbReference>
<keyword evidence="2" id="KW-0645">Protease</keyword>
<sequence length="202" mass="23168">MFKTLKTHYSTIKVGDGRPLKVHGIGDIHSQINLKGQLKKIKIKDVFFVPDLSVNLISIGKLSQKGYQIIFDKESCRIMFKDVLMARDFCESFTLGKSTKSLKSVVCSLDTANFLRNRSPSSALNGKSPFEVFYGVLPKLTHFRVFGCEAYPLNLNNHREKFEPVAKRNCIGYADSDGIYWIYDKKNHNMFRSRGLRFNEKE</sequence>
<reference evidence="16" key="1">
    <citation type="submission" date="2021-02" db="EMBL/GenBank/DDBJ databases">
        <authorList>
            <person name="Nowell W R."/>
        </authorList>
    </citation>
    <scope>NUCLEOTIDE SEQUENCE</scope>
    <source>
        <strain evidence="16">Ploen Becks lab</strain>
    </source>
</reference>
<evidence type="ECO:0000256" key="1">
    <source>
        <dbReference type="ARBA" id="ARBA00002180"/>
    </source>
</evidence>
<keyword evidence="5" id="KW-0547">Nucleotide-binding</keyword>
<keyword evidence="4" id="KW-0479">Metal-binding</keyword>
<dbReference type="PANTHER" id="PTHR42648:SF11">
    <property type="entry name" value="TRANSPOSON TY4-P GAG-POL POLYPROTEIN"/>
    <property type="match status" value="1"/>
</dbReference>
<accession>A0A813XP58</accession>
<protein>
    <submittedName>
        <fullName evidence="16">Uncharacterized protein</fullName>
    </submittedName>
</protein>
<dbReference type="PANTHER" id="PTHR42648">
    <property type="entry name" value="TRANSPOSASE, PUTATIVE-RELATED"/>
    <property type="match status" value="1"/>
</dbReference>
<feature type="domain" description="Retrovirus-related Pol polyprotein from transposon TNT 1-94-like beta-barrel" evidence="14">
    <location>
        <begin position="1"/>
        <end position="67"/>
    </location>
</feature>
<name>A0A813XP58_9BILA</name>
<evidence type="ECO:0000256" key="13">
    <source>
        <dbReference type="ARBA" id="ARBA00023172"/>
    </source>
</evidence>
<evidence type="ECO:0000313" key="17">
    <source>
        <dbReference type="Proteomes" id="UP000663879"/>
    </source>
</evidence>
<keyword evidence="8" id="KW-0067">ATP-binding</keyword>
<evidence type="ECO:0000256" key="10">
    <source>
        <dbReference type="ARBA" id="ARBA00022908"/>
    </source>
</evidence>
<gene>
    <name evidence="16" type="ORF">OXX778_LOCUS10178</name>
</gene>
<keyword evidence="6" id="KW-0255">Endonuclease</keyword>
<dbReference type="GO" id="GO:0005524">
    <property type="term" value="F:ATP binding"/>
    <property type="evidence" value="ECO:0007669"/>
    <property type="project" value="UniProtKB-KW"/>
</dbReference>
<dbReference type="GO" id="GO:0006310">
    <property type="term" value="P:DNA recombination"/>
    <property type="evidence" value="ECO:0007669"/>
    <property type="project" value="UniProtKB-KW"/>
</dbReference>
<evidence type="ECO:0000256" key="11">
    <source>
        <dbReference type="ARBA" id="ARBA00022918"/>
    </source>
</evidence>
<evidence type="ECO:0000256" key="7">
    <source>
        <dbReference type="ARBA" id="ARBA00022801"/>
    </source>
</evidence>
<keyword evidence="10" id="KW-0229">DNA integration</keyword>
<evidence type="ECO:0000259" key="15">
    <source>
        <dbReference type="Pfam" id="PF25597"/>
    </source>
</evidence>
<dbReference type="GO" id="GO:0004519">
    <property type="term" value="F:endonuclease activity"/>
    <property type="evidence" value="ECO:0007669"/>
    <property type="project" value="UniProtKB-KW"/>
</dbReference>
<evidence type="ECO:0000256" key="5">
    <source>
        <dbReference type="ARBA" id="ARBA00022741"/>
    </source>
</evidence>
<dbReference type="InterPro" id="IPR054722">
    <property type="entry name" value="PolX-like_BBD"/>
</dbReference>
<dbReference type="GO" id="GO:0006508">
    <property type="term" value="P:proteolysis"/>
    <property type="evidence" value="ECO:0007669"/>
    <property type="project" value="UniProtKB-KW"/>
</dbReference>
<keyword evidence="13" id="KW-0233">DNA recombination</keyword>
<evidence type="ECO:0000256" key="12">
    <source>
        <dbReference type="ARBA" id="ARBA00022932"/>
    </source>
</evidence>
<keyword evidence="12" id="KW-0239">DNA-directed DNA polymerase</keyword>
<dbReference type="Proteomes" id="UP000663879">
    <property type="component" value="Unassembled WGS sequence"/>
</dbReference>
<organism evidence="16 17">
    <name type="scientific">Brachionus calyciflorus</name>
    <dbReference type="NCBI Taxonomy" id="104777"/>
    <lineage>
        <taxon>Eukaryota</taxon>
        <taxon>Metazoa</taxon>
        <taxon>Spiralia</taxon>
        <taxon>Gnathifera</taxon>
        <taxon>Rotifera</taxon>
        <taxon>Eurotatoria</taxon>
        <taxon>Monogononta</taxon>
        <taxon>Pseudotrocha</taxon>
        <taxon>Ploima</taxon>
        <taxon>Brachionidae</taxon>
        <taxon>Brachionus</taxon>
    </lineage>
</organism>
<keyword evidence="17" id="KW-1185">Reference proteome</keyword>
<dbReference type="GO" id="GO:0015074">
    <property type="term" value="P:DNA integration"/>
    <property type="evidence" value="ECO:0007669"/>
    <property type="project" value="UniProtKB-KW"/>
</dbReference>
<comment type="caution">
    <text evidence="16">The sequence shown here is derived from an EMBL/GenBank/DDBJ whole genome shotgun (WGS) entry which is preliminary data.</text>
</comment>
<keyword evidence="7" id="KW-0378">Hydrolase</keyword>
<dbReference type="Pfam" id="PF25597">
    <property type="entry name" value="SH3_retrovirus"/>
    <property type="match status" value="1"/>
</dbReference>
<keyword evidence="12" id="KW-0548">Nucleotidyltransferase</keyword>
<evidence type="ECO:0000259" key="14">
    <source>
        <dbReference type="Pfam" id="PF22936"/>
    </source>
</evidence>
<dbReference type="GO" id="GO:0003964">
    <property type="term" value="F:RNA-directed DNA polymerase activity"/>
    <property type="evidence" value="ECO:0007669"/>
    <property type="project" value="UniProtKB-KW"/>
</dbReference>
<proteinExistence type="predicted"/>